<dbReference type="EMBL" id="JBHSBI010000029">
    <property type="protein sequence ID" value="MFC4013684.1"/>
    <property type="molecule type" value="Genomic_DNA"/>
</dbReference>
<dbReference type="PANTHER" id="PTHR37315">
    <property type="entry name" value="UPF0311 PROTEIN BLR7842"/>
    <property type="match status" value="1"/>
</dbReference>
<evidence type="ECO:0000313" key="2">
    <source>
        <dbReference type="Proteomes" id="UP001595851"/>
    </source>
</evidence>
<dbReference type="RefSeq" id="WP_379533538.1">
    <property type="nucleotide sequence ID" value="NZ_JBHSBI010000029.1"/>
</dbReference>
<dbReference type="Pfam" id="PF11578">
    <property type="entry name" value="DUF3237"/>
    <property type="match status" value="1"/>
</dbReference>
<name>A0ABV8GL91_9ACTN</name>
<protein>
    <submittedName>
        <fullName evidence="1">DUF3237 domain-containing protein</fullName>
    </submittedName>
</protein>
<reference evidence="2" key="1">
    <citation type="journal article" date="2019" name="Int. J. Syst. Evol. Microbiol.">
        <title>The Global Catalogue of Microorganisms (GCM) 10K type strain sequencing project: providing services to taxonomists for standard genome sequencing and annotation.</title>
        <authorList>
            <consortium name="The Broad Institute Genomics Platform"/>
            <consortium name="The Broad Institute Genome Sequencing Center for Infectious Disease"/>
            <person name="Wu L."/>
            <person name="Ma J."/>
        </authorList>
    </citation>
    <scope>NUCLEOTIDE SEQUENCE [LARGE SCALE GENOMIC DNA]</scope>
    <source>
        <strain evidence="2">TBRC 1276</strain>
    </source>
</reference>
<keyword evidence="2" id="KW-1185">Reference proteome</keyword>
<dbReference type="InterPro" id="IPR020915">
    <property type="entry name" value="UPF0311"/>
</dbReference>
<comment type="caution">
    <text evidence="1">The sequence shown here is derived from an EMBL/GenBank/DDBJ whole genome shotgun (WGS) entry which is preliminary data.</text>
</comment>
<accession>A0ABV8GL91</accession>
<gene>
    <name evidence="1" type="ORF">ACFOY2_41095</name>
</gene>
<proteinExistence type="predicted"/>
<dbReference type="Gene3D" id="2.40.160.20">
    <property type="match status" value="1"/>
</dbReference>
<sequence length="160" mass="17647">MTLVDSDPAATMITVEHLCDFAIRFQTMQTFVTSLGTRMIAVIDHGTVEGPRLRGEFLPGGGDWITIGSDRVARLDVRATIRTHDDALVFVTVTGRATLPDEAIGRLWAGETVGWKEMHARSAPLFETGADPYTWLNSTVAIAVNELSLDHVNYRIYSIK</sequence>
<organism evidence="1 2">
    <name type="scientific">Nonomuraea purpurea</name>
    <dbReference type="NCBI Taxonomy" id="1849276"/>
    <lineage>
        <taxon>Bacteria</taxon>
        <taxon>Bacillati</taxon>
        <taxon>Actinomycetota</taxon>
        <taxon>Actinomycetes</taxon>
        <taxon>Streptosporangiales</taxon>
        <taxon>Streptosporangiaceae</taxon>
        <taxon>Nonomuraea</taxon>
    </lineage>
</organism>
<evidence type="ECO:0000313" key="1">
    <source>
        <dbReference type="EMBL" id="MFC4013684.1"/>
    </source>
</evidence>
<dbReference type="PANTHER" id="PTHR37315:SF1">
    <property type="entry name" value="UPF0311 PROTEIN BLR7842"/>
    <property type="match status" value="1"/>
</dbReference>
<dbReference type="Proteomes" id="UP001595851">
    <property type="component" value="Unassembled WGS sequence"/>
</dbReference>